<comment type="pathway">
    <text evidence="2 7 8">Cell wall biogenesis; peptidoglycan biosynthesis.</text>
</comment>
<dbReference type="Proteomes" id="UP000287198">
    <property type="component" value="Unassembled WGS sequence"/>
</dbReference>
<dbReference type="UniPathway" id="UPA00219"/>
<evidence type="ECO:0000256" key="8">
    <source>
        <dbReference type="RuleBase" id="RU003664"/>
    </source>
</evidence>
<comment type="caution">
    <text evidence="11">The sequence shown here is derived from an EMBL/GenBank/DDBJ whole genome shotgun (WGS) entry which is preliminary data.</text>
</comment>
<evidence type="ECO:0000259" key="9">
    <source>
        <dbReference type="Pfam" id="PF02875"/>
    </source>
</evidence>
<dbReference type="Gene3D" id="3.40.1190.10">
    <property type="entry name" value="Mur-like, catalytic domain"/>
    <property type="match status" value="1"/>
</dbReference>
<evidence type="ECO:0000256" key="4">
    <source>
        <dbReference type="ARBA" id="ARBA00022598"/>
    </source>
</evidence>
<evidence type="ECO:0000256" key="5">
    <source>
        <dbReference type="ARBA" id="ARBA00022741"/>
    </source>
</evidence>
<keyword evidence="7 8" id="KW-0573">Peptidoglycan synthesis</keyword>
<dbReference type="InterPro" id="IPR005762">
    <property type="entry name" value="MurD"/>
</dbReference>
<organism evidence="11 12">
    <name type="scientific">Pseudidiomarina halophila</name>
    <dbReference type="NCBI Taxonomy" id="1449799"/>
    <lineage>
        <taxon>Bacteria</taxon>
        <taxon>Pseudomonadati</taxon>
        <taxon>Pseudomonadota</taxon>
        <taxon>Gammaproteobacteria</taxon>
        <taxon>Alteromonadales</taxon>
        <taxon>Idiomarinaceae</taxon>
        <taxon>Pseudidiomarina</taxon>
    </lineage>
</organism>
<dbReference type="GO" id="GO:0008360">
    <property type="term" value="P:regulation of cell shape"/>
    <property type="evidence" value="ECO:0007669"/>
    <property type="project" value="UniProtKB-KW"/>
</dbReference>
<dbReference type="InterPro" id="IPR013221">
    <property type="entry name" value="Mur_ligase_cen"/>
</dbReference>
<dbReference type="HAMAP" id="MF_00639">
    <property type="entry name" value="MurD"/>
    <property type="match status" value="1"/>
</dbReference>
<evidence type="ECO:0000256" key="6">
    <source>
        <dbReference type="ARBA" id="ARBA00022840"/>
    </source>
</evidence>
<evidence type="ECO:0000259" key="10">
    <source>
        <dbReference type="Pfam" id="PF08245"/>
    </source>
</evidence>
<keyword evidence="5 7" id="KW-0547">Nucleotide-binding</keyword>
<dbReference type="OrthoDB" id="9809796at2"/>
<keyword evidence="4 7" id="KW-0436">Ligase</keyword>
<dbReference type="SUPFAM" id="SSF53623">
    <property type="entry name" value="MurD-like peptide ligases, catalytic domain"/>
    <property type="match status" value="1"/>
</dbReference>
<reference evidence="12" key="1">
    <citation type="journal article" date="2018" name="Front. Microbiol.">
        <title>Genome-Based Analysis Reveals the Taxonomy and Diversity of the Family Idiomarinaceae.</title>
        <authorList>
            <person name="Liu Y."/>
            <person name="Lai Q."/>
            <person name="Shao Z."/>
        </authorList>
    </citation>
    <scope>NUCLEOTIDE SEQUENCE [LARGE SCALE GENOMIC DNA]</scope>
    <source>
        <strain evidence="12">BH195</strain>
    </source>
</reference>
<dbReference type="RefSeq" id="WP_126763705.1">
    <property type="nucleotide sequence ID" value="NZ_JBHLTZ010000012.1"/>
</dbReference>
<dbReference type="GO" id="GO:0071555">
    <property type="term" value="P:cell wall organization"/>
    <property type="evidence" value="ECO:0007669"/>
    <property type="project" value="UniProtKB-KW"/>
</dbReference>
<dbReference type="SUPFAM" id="SSF51984">
    <property type="entry name" value="MurCD N-terminal domain"/>
    <property type="match status" value="1"/>
</dbReference>
<evidence type="ECO:0000256" key="2">
    <source>
        <dbReference type="ARBA" id="ARBA00004752"/>
    </source>
</evidence>
<accession>A0A432XWC4</accession>
<comment type="subcellular location">
    <subcellularLocation>
        <location evidence="1 7 8">Cytoplasm</location>
    </subcellularLocation>
</comment>
<keyword evidence="12" id="KW-1185">Reference proteome</keyword>
<proteinExistence type="inferred from homology"/>
<feature type="domain" description="Mur ligase central" evidence="10">
    <location>
        <begin position="117"/>
        <end position="291"/>
    </location>
</feature>
<keyword evidence="7 8" id="KW-0131">Cell cycle</keyword>
<dbReference type="EMBL" id="PIPW01000002">
    <property type="protein sequence ID" value="RUO53032.1"/>
    <property type="molecule type" value="Genomic_DNA"/>
</dbReference>
<dbReference type="GO" id="GO:0005737">
    <property type="term" value="C:cytoplasm"/>
    <property type="evidence" value="ECO:0007669"/>
    <property type="project" value="UniProtKB-SubCell"/>
</dbReference>
<evidence type="ECO:0000256" key="3">
    <source>
        <dbReference type="ARBA" id="ARBA00022490"/>
    </source>
</evidence>
<feature type="domain" description="Mur ligase C-terminal" evidence="9">
    <location>
        <begin position="314"/>
        <end position="426"/>
    </location>
</feature>
<keyword evidence="6 7" id="KW-0067">ATP-binding</keyword>
<dbReference type="AlphaFoldDB" id="A0A432XWC4"/>
<dbReference type="Gene3D" id="3.90.190.20">
    <property type="entry name" value="Mur ligase, C-terminal domain"/>
    <property type="match status" value="1"/>
</dbReference>
<dbReference type="Gene3D" id="3.40.50.720">
    <property type="entry name" value="NAD(P)-binding Rossmann-like Domain"/>
    <property type="match status" value="1"/>
</dbReference>
<comment type="catalytic activity">
    <reaction evidence="7 8">
        <text>UDP-N-acetyl-alpha-D-muramoyl-L-alanine + D-glutamate + ATP = UDP-N-acetyl-alpha-D-muramoyl-L-alanyl-D-glutamate + ADP + phosphate + H(+)</text>
        <dbReference type="Rhea" id="RHEA:16429"/>
        <dbReference type="ChEBI" id="CHEBI:15378"/>
        <dbReference type="ChEBI" id="CHEBI:29986"/>
        <dbReference type="ChEBI" id="CHEBI:30616"/>
        <dbReference type="ChEBI" id="CHEBI:43474"/>
        <dbReference type="ChEBI" id="CHEBI:83898"/>
        <dbReference type="ChEBI" id="CHEBI:83900"/>
        <dbReference type="ChEBI" id="CHEBI:456216"/>
        <dbReference type="EC" id="6.3.2.9"/>
    </reaction>
</comment>
<sequence length="462" mass="49492">MSYLAALRNYEVIGVVGLGQSGLSCVRFLLQQGIRPLVFDTRNEPPLTDALRELDTSIELFAGELDIGELAACDVLIVSPGLDLRMPALQMAHDAGIPLVGDGDIFAQYAKAPVIGITGSNGKSTVTKLVGELLAAAGKKVAVGGNIGVPMLDVLADDIDFYVLELSSFQLDSLHDLQLQAATLLNISDDHLDRYADRHAYAQAKQNIYTNARQGVWNRDQRATAPEHLPLARQLSFGSDAPDAEAPGLFGLVMHDNALHISVAEQPLIAASELQLTGIHNLLNVQAALALVHSVGVELSLILPALREFKGLPHRCELVAEHHGVRWINDSKATNIGAAEAAIQGLRPLVSGKLILIAGGDGKGADFATFRDALDQVDELIVLGRDAERIAQHHPCVTRVQTLDEAAHAAARLADKDSVVLLAPACASLDMFSNYQERGELFKRAVQEQIKSAGKTTEVAHD</sequence>
<protein>
    <recommendedName>
        <fullName evidence="7 8">UDP-N-acetylmuramoylalanine--D-glutamate ligase</fullName>
        <ecNumber evidence="7 8">6.3.2.9</ecNumber>
    </recommendedName>
    <alternativeName>
        <fullName evidence="7">D-glutamic acid-adding enzyme</fullName>
    </alternativeName>
    <alternativeName>
        <fullName evidence="7">UDP-N-acetylmuramoyl-L-alanyl-D-glutamate synthetase</fullName>
    </alternativeName>
</protein>
<name>A0A432XWC4_9GAMM</name>
<dbReference type="InterPro" id="IPR036565">
    <property type="entry name" value="Mur-like_cat_sf"/>
</dbReference>
<dbReference type="InterPro" id="IPR004101">
    <property type="entry name" value="Mur_ligase_C"/>
</dbReference>
<dbReference type="InterPro" id="IPR036615">
    <property type="entry name" value="Mur_ligase_C_dom_sf"/>
</dbReference>
<dbReference type="Pfam" id="PF08245">
    <property type="entry name" value="Mur_ligase_M"/>
    <property type="match status" value="1"/>
</dbReference>
<keyword evidence="7 8" id="KW-0132">Cell division</keyword>
<evidence type="ECO:0000313" key="11">
    <source>
        <dbReference type="EMBL" id="RUO53032.1"/>
    </source>
</evidence>
<keyword evidence="7 8" id="KW-0133">Cell shape</keyword>
<dbReference type="NCBIfam" id="TIGR01087">
    <property type="entry name" value="murD"/>
    <property type="match status" value="1"/>
</dbReference>
<evidence type="ECO:0000313" key="12">
    <source>
        <dbReference type="Proteomes" id="UP000287198"/>
    </source>
</evidence>
<dbReference type="GO" id="GO:0051301">
    <property type="term" value="P:cell division"/>
    <property type="evidence" value="ECO:0007669"/>
    <property type="project" value="UniProtKB-KW"/>
</dbReference>
<comment type="similarity">
    <text evidence="7">Belongs to the MurCDEF family.</text>
</comment>
<evidence type="ECO:0000256" key="1">
    <source>
        <dbReference type="ARBA" id="ARBA00004496"/>
    </source>
</evidence>
<dbReference type="Pfam" id="PF21799">
    <property type="entry name" value="MurD-like_N"/>
    <property type="match status" value="1"/>
</dbReference>
<comment type="function">
    <text evidence="7 8">Cell wall formation. Catalyzes the addition of glutamate to the nucleotide precursor UDP-N-acetylmuramoyl-L-alanine (UMA).</text>
</comment>
<dbReference type="PANTHER" id="PTHR43692">
    <property type="entry name" value="UDP-N-ACETYLMURAMOYLALANINE--D-GLUTAMATE LIGASE"/>
    <property type="match status" value="1"/>
</dbReference>
<feature type="binding site" evidence="7">
    <location>
        <begin position="119"/>
        <end position="125"/>
    </location>
    <ligand>
        <name>ATP</name>
        <dbReference type="ChEBI" id="CHEBI:30616"/>
    </ligand>
</feature>
<evidence type="ECO:0000256" key="7">
    <source>
        <dbReference type="HAMAP-Rule" id="MF_00639"/>
    </source>
</evidence>
<gene>
    <name evidence="7" type="primary">murD</name>
    <name evidence="11" type="ORF">CWI69_08385</name>
</gene>
<dbReference type="PANTHER" id="PTHR43692:SF1">
    <property type="entry name" value="UDP-N-ACETYLMURAMOYLALANINE--D-GLUTAMATE LIGASE"/>
    <property type="match status" value="1"/>
</dbReference>
<dbReference type="Pfam" id="PF02875">
    <property type="entry name" value="Mur_ligase_C"/>
    <property type="match status" value="1"/>
</dbReference>
<keyword evidence="3 7" id="KW-0963">Cytoplasm</keyword>
<dbReference type="EC" id="6.3.2.9" evidence="7 8"/>
<dbReference type="GO" id="GO:0008764">
    <property type="term" value="F:UDP-N-acetylmuramoylalanine-D-glutamate ligase activity"/>
    <property type="evidence" value="ECO:0007669"/>
    <property type="project" value="UniProtKB-UniRule"/>
</dbReference>
<dbReference type="SUPFAM" id="SSF53244">
    <property type="entry name" value="MurD-like peptide ligases, peptide-binding domain"/>
    <property type="match status" value="1"/>
</dbReference>
<dbReference type="GO" id="GO:0009252">
    <property type="term" value="P:peptidoglycan biosynthetic process"/>
    <property type="evidence" value="ECO:0007669"/>
    <property type="project" value="UniProtKB-UniRule"/>
</dbReference>
<keyword evidence="7 8" id="KW-0961">Cell wall biogenesis/degradation</keyword>
<dbReference type="GO" id="GO:0005524">
    <property type="term" value="F:ATP binding"/>
    <property type="evidence" value="ECO:0007669"/>
    <property type="project" value="UniProtKB-UniRule"/>
</dbReference>